<proteinExistence type="predicted"/>
<name>A0A420UX09_9ACTN</name>
<dbReference type="EMBL" id="JNAD02000015">
    <property type="protein sequence ID" value="RKM92082.1"/>
    <property type="molecule type" value="Genomic_DNA"/>
</dbReference>
<dbReference type="AlphaFoldDB" id="A0A420UX09"/>
<dbReference type="OrthoDB" id="4220916at2"/>
<accession>A0A420UX09</accession>
<dbReference type="Gene3D" id="2.60.40.2880">
    <property type="entry name" value="MmpS1-5, C-terminal soluble domain"/>
    <property type="match status" value="1"/>
</dbReference>
<organism evidence="2 3">
    <name type="scientific">Streptomyces xinghaiensis</name>
    <dbReference type="NCBI Taxonomy" id="1038928"/>
    <lineage>
        <taxon>Bacteria</taxon>
        <taxon>Bacillati</taxon>
        <taxon>Actinomycetota</taxon>
        <taxon>Actinomycetes</taxon>
        <taxon>Kitasatosporales</taxon>
        <taxon>Streptomycetaceae</taxon>
        <taxon>Streptomyces</taxon>
    </lineage>
</organism>
<dbReference type="InterPro" id="IPR038468">
    <property type="entry name" value="MmpS_C"/>
</dbReference>
<feature type="region of interest" description="Disordered" evidence="1">
    <location>
        <begin position="1"/>
        <end position="26"/>
    </location>
</feature>
<evidence type="ECO:0000256" key="1">
    <source>
        <dbReference type="SAM" id="MobiDB-lite"/>
    </source>
</evidence>
<feature type="compositionally biased region" description="Polar residues" evidence="1">
    <location>
        <begin position="7"/>
        <end position="22"/>
    </location>
</feature>
<evidence type="ECO:0000313" key="3">
    <source>
        <dbReference type="Proteomes" id="UP000028058"/>
    </source>
</evidence>
<comment type="caution">
    <text evidence="2">The sequence shown here is derived from an EMBL/GenBank/DDBJ whole genome shotgun (WGS) entry which is preliminary data.</text>
</comment>
<gene>
    <name evidence="2" type="ORF">SFRA_026420</name>
</gene>
<dbReference type="Proteomes" id="UP000028058">
    <property type="component" value="Unassembled WGS sequence"/>
</dbReference>
<reference evidence="2 3" key="1">
    <citation type="journal article" date="2014" name="Genome Announc.">
        <title>Draft Genome Sequence of Streptomyces fradiae ATCC 19609, a Strain Highly Sensitive to Antibiotics.</title>
        <authorList>
            <person name="Bekker O.B."/>
            <person name="Klimina K.M."/>
            <person name="Vatlin A.A."/>
            <person name="Zakharevich N.V."/>
            <person name="Kasianov A.S."/>
            <person name="Danilenko V.N."/>
        </authorList>
    </citation>
    <scope>NUCLEOTIDE SEQUENCE [LARGE SCALE GENOMIC DNA]</scope>
    <source>
        <strain evidence="2 3">ATCC 19609</strain>
    </source>
</reference>
<sequence>MWGSAASGVTTTYGSDSKNLGSTDLPMTKKVKLDPDAVYYQVSVQLAHSGGDIRCSITIDGRTTADHAKGSYEVCSTQLNNLGSNGWR</sequence>
<protein>
    <submittedName>
        <fullName evidence="2">Uncharacterized protein</fullName>
    </submittedName>
</protein>
<keyword evidence="3" id="KW-1185">Reference proteome</keyword>
<evidence type="ECO:0000313" key="2">
    <source>
        <dbReference type="EMBL" id="RKM92082.1"/>
    </source>
</evidence>